<dbReference type="AlphaFoldDB" id="A0A450S8S0"/>
<accession>A0A450S8S0</accession>
<evidence type="ECO:0000313" key="2">
    <source>
        <dbReference type="EMBL" id="VFJ48370.1"/>
    </source>
</evidence>
<reference evidence="2" key="1">
    <citation type="submission" date="2019-02" db="EMBL/GenBank/DDBJ databases">
        <authorList>
            <person name="Gruber-Vodicka R. H."/>
            <person name="Seah K. B. B."/>
        </authorList>
    </citation>
    <scope>NUCLEOTIDE SEQUENCE</scope>
    <source>
        <strain evidence="2">BECK_DK161</strain>
    </source>
</reference>
<organism evidence="2">
    <name type="scientific">Candidatus Kentrum sp. DK</name>
    <dbReference type="NCBI Taxonomy" id="2126562"/>
    <lineage>
        <taxon>Bacteria</taxon>
        <taxon>Pseudomonadati</taxon>
        <taxon>Pseudomonadota</taxon>
        <taxon>Gammaproteobacteria</taxon>
        <taxon>Candidatus Kentrum</taxon>
    </lineage>
</organism>
<proteinExistence type="predicted"/>
<dbReference type="EMBL" id="CAADEY010000021">
    <property type="protein sequence ID" value="VFJ48370.1"/>
    <property type="molecule type" value="Genomic_DNA"/>
</dbReference>
<evidence type="ECO:0000256" key="1">
    <source>
        <dbReference type="SAM" id="MobiDB-lite"/>
    </source>
</evidence>
<protein>
    <submittedName>
        <fullName evidence="2">Uncharacterized protein</fullName>
    </submittedName>
</protein>
<name>A0A450S8S0_9GAMM</name>
<gene>
    <name evidence="2" type="ORF">BECKDK2373C_GA0170839_102137</name>
</gene>
<sequence length="104" mass="11018">MFYSEMTSIASGKPETAIRLTFTGDVSPSGGAAHKKRLFCTPSISGAARSSAMENPRPDTQAATAYPNAVSRSSSGVWFTRTSNLSCNTANRLGVRYAGRLGPR</sequence>
<feature type="region of interest" description="Disordered" evidence="1">
    <location>
        <begin position="48"/>
        <end position="67"/>
    </location>
</feature>